<dbReference type="InterPro" id="IPR052169">
    <property type="entry name" value="CW_Biosynth-Accessory"/>
</dbReference>
<dbReference type="SUPFAM" id="SSF56300">
    <property type="entry name" value="Metallo-dependent phosphatases"/>
    <property type="match status" value="1"/>
</dbReference>
<dbReference type="Proteomes" id="UP000199112">
    <property type="component" value="Unassembled WGS sequence"/>
</dbReference>
<comment type="similarity">
    <text evidence="1">Belongs to the CapA family.</text>
</comment>
<dbReference type="SMART" id="SM00854">
    <property type="entry name" value="PGA_cap"/>
    <property type="match status" value="1"/>
</dbReference>
<keyword evidence="4" id="KW-1185">Reference proteome</keyword>
<feature type="domain" description="Capsule synthesis protein CapA" evidence="2">
    <location>
        <begin position="9"/>
        <end position="330"/>
    </location>
</feature>
<dbReference type="EMBL" id="FNWL01000005">
    <property type="protein sequence ID" value="SEH17803.1"/>
    <property type="molecule type" value="Genomic_DNA"/>
</dbReference>
<dbReference type="InterPro" id="IPR029052">
    <property type="entry name" value="Metallo-depent_PP-like"/>
</dbReference>
<reference evidence="4" key="1">
    <citation type="submission" date="2016-10" db="EMBL/GenBank/DDBJ databases">
        <authorList>
            <person name="Varghese N."/>
            <person name="Submissions S."/>
        </authorList>
    </citation>
    <scope>NUCLEOTIDE SEQUENCE [LARGE SCALE GENOMIC DNA]</scope>
    <source>
        <strain evidence="4">CGMCC 1.8981</strain>
    </source>
</reference>
<dbReference type="RefSeq" id="WP_090508137.1">
    <property type="nucleotide sequence ID" value="NZ_FNWL01000005.1"/>
</dbReference>
<accession>A0A1H6G637</accession>
<evidence type="ECO:0000259" key="2">
    <source>
        <dbReference type="SMART" id="SM00854"/>
    </source>
</evidence>
<name>A0A1H6G637_9EURY</name>
<evidence type="ECO:0000313" key="4">
    <source>
        <dbReference type="Proteomes" id="UP000199112"/>
    </source>
</evidence>
<dbReference type="PANTHER" id="PTHR33393">
    <property type="entry name" value="POLYGLUTAMINE SYNTHESIS ACCESSORY PROTEIN RV0574C-RELATED"/>
    <property type="match status" value="1"/>
</dbReference>
<dbReference type="Pfam" id="PF09587">
    <property type="entry name" value="PGA_cap"/>
    <property type="match status" value="1"/>
</dbReference>
<proteinExistence type="inferred from homology"/>
<evidence type="ECO:0000313" key="3">
    <source>
        <dbReference type="EMBL" id="SEH17803.1"/>
    </source>
</evidence>
<evidence type="ECO:0000256" key="1">
    <source>
        <dbReference type="ARBA" id="ARBA00005662"/>
    </source>
</evidence>
<dbReference type="CDD" id="cd07381">
    <property type="entry name" value="MPP_CapA"/>
    <property type="match status" value="1"/>
</dbReference>
<gene>
    <name evidence="3" type="ORF">SAMN04487967_3385</name>
</gene>
<dbReference type="OrthoDB" id="199819at2157"/>
<sequence>MSETDKALTIAAGGDAMVTQRLTQLDDDGFQELQRVVADADASVVNLEGPLHDDESTPIPGPLTHFRSPPWAVDELVSTGFDLFAVANNHVGDYGQSGMTATIDALERRALPHAGIGRNLATARAPAYLETSSGRIALVAATTTYVPGTEAAAQRKDAPGRPGVAPLRLRPRYSITDEHVAALEELREALGMDDSIRDRGGYVGDPDDPDTVSFLNVDGGPAGEVLQFERGEENRVRYDPHPDDLTEIRGEIETANRNADAVIVSLHSHEAENGRYNHESVPPAVETIARGCVDAGADAFVCHGPHRVRGIELYNGAPIFYSLGNFALQYHTVPFFPAESYEAIGLDPDGSPIDVQEALGSPVTDTVEKQGFVPVCTFERGTVREIRLYPIELGIGRNVSEHGIPSLATGQVASEILSRLSTLSDSYGIDVRTRESIGIIEPE</sequence>
<dbReference type="PANTHER" id="PTHR33393:SF13">
    <property type="entry name" value="PGA BIOSYNTHESIS PROTEIN CAPA"/>
    <property type="match status" value="1"/>
</dbReference>
<protein>
    <submittedName>
        <fullName evidence="3">Poly-gamma-glutamate synthesis protein (Capsule biosynthesis protein)</fullName>
    </submittedName>
</protein>
<dbReference type="AlphaFoldDB" id="A0A1H6G637"/>
<dbReference type="InterPro" id="IPR019079">
    <property type="entry name" value="Capsule_synth_CapA"/>
</dbReference>
<organism evidence="3 4">
    <name type="scientific">Natronorubrum sediminis</name>
    <dbReference type="NCBI Taxonomy" id="640943"/>
    <lineage>
        <taxon>Archaea</taxon>
        <taxon>Methanobacteriati</taxon>
        <taxon>Methanobacteriota</taxon>
        <taxon>Stenosarchaea group</taxon>
        <taxon>Halobacteria</taxon>
        <taxon>Halobacteriales</taxon>
        <taxon>Natrialbaceae</taxon>
        <taxon>Natronorubrum</taxon>
    </lineage>
</organism>